<dbReference type="Pfam" id="PF26639">
    <property type="entry name" value="Het-6_barrel"/>
    <property type="match status" value="1"/>
</dbReference>
<dbReference type="PANTHER" id="PTHR24148">
    <property type="entry name" value="ANKYRIN REPEAT DOMAIN-CONTAINING PROTEIN 39 HOMOLOG-RELATED"/>
    <property type="match status" value="1"/>
</dbReference>
<dbReference type="InterPro" id="IPR052895">
    <property type="entry name" value="HetReg/Transcr_Mod"/>
</dbReference>
<protein>
    <submittedName>
        <fullName evidence="2">Heterokaryon incompatibility protein-domain-containing protein</fullName>
    </submittedName>
</protein>
<feature type="domain" description="Heterokaryon incompatibility" evidence="1">
    <location>
        <begin position="53"/>
        <end position="230"/>
    </location>
</feature>
<dbReference type="PANTHER" id="PTHR24148:SF73">
    <property type="entry name" value="HET DOMAIN PROTEIN (AFU_ORTHOLOGUE AFUA_8G01020)"/>
    <property type="match status" value="1"/>
</dbReference>
<name>A0AAN7BGC6_9PEZI</name>
<gene>
    <name evidence="2" type="ORF">QBC38DRAFT_493486</name>
</gene>
<dbReference type="InterPro" id="IPR010730">
    <property type="entry name" value="HET"/>
</dbReference>
<evidence type="ECO:0000259" key="1">
    <source>
        <dbReference type="Pfam" id="PF06985"/>
    </source>
</evidence>
<comment type="caution">
    <text evidence="2">The sequence shown here is derived from an EMBL/GenBank/DDBJ whole genome shotgun (WGS) entry which is preliminary data.</text>
</comment>
<sequence>MAQLLKEPVYEYSPLAKDHIRLLNLLPSVDGNPDSPISGELLATPLFPSSVPFSALSYAWGHSLPGSSSINYLITPTGIIHLTPSLFSFLRRLRNTSDQPRLLWADAICINQAEPHEKEVQVALMADVYRSATRVLADLGEEAEDSHLALEAIDRYWRAGLKRGIDGRAFGRKLTAEESARFLNLPLETQDQVQEEEKQAPPEPEEVKVRQAFIAFYERPWFTRIWVVQEFVLAREVEIYCGITKLQWQPLFAAGIMFDGMPMLCHELIGSTMQEIQGLMSYVCMAYIKRVRELNSTEDGKAFVHHLGSLSDGRLMRFYINPGLSDLLHYLRGSRATLGKDRYFALLGLANDFGKESWGELRPDYISSDDQIMRRYARVLITNVPKQTAAEIFMRAGLWRGTNPELPSWFEDYTQHNSSLMDLTVEETMHKAAGDTEFNISIDLESPNVLGLKGYRIDCLEEVCAGYGPSDKATTPADKASEIAFDYIRQGAAMMLKLSTNADDPPRPGPYLTGEDLSHAAGLTLCAYRGIETLVRETMCRGFWFLCMAIYGLGTNWGNAGNVFPYTWSSEMEAQIASDIDYYAMELGTICVMGLIPAVSEKGYFASAPPKSAVGDEVWILKGCRLPILLRSNDEPEYGGQYRLVGACYVHGIMNGEALKYEDFAWREISIC</sequence>
<evidence type="ECO:0000313" key="3">
    <source>
        <dbReference type="Proteomes" id="UP001301958"/>
    </source>
</evidence>
<reference evidence="2" key="1">
    <citation type="journal article" date="2023" name="Mol. Phylogenet. Evol.">
        <title>Genome-scale phylogeny and comparative genomics of the fungal order Sordariales.</title>
        <authorList>
            <person name="Hensen N."/>
            <person name="Bonometti L."/>
            <person name="Westerberg I."/>
            <person name="Brannstrom I.O."/>
            <person name="Guillou S."/>
            <person name="Cros-Aarteil S."/>
            <person name="Calhoun S."/>
            <person name="Haridas S."/>
            <person name="Kuo A."/>
            <person name="Mondo S."/>
            <person name="Pangilinan J."/>
            <person name="Riley R."/>
            <person name="LaButti K."/>
            <person name="Andreopoulos B."/>
            <person name="Lipzen A."/>
            <person name="Chen C."/>
            <person name="Yan M."/>
            <person name="Daum C."/>
            <person name="Ng V."/>
            <person name="Clum A."/>
            <person name="Steindorff A."/>
            <person name="Ohm R.A."/>
            <person name="Martin F."/>
            <person name="Silar P."/>
            <person name="Natvig D.O."/>
            <person name="Lalanne C."/>
            <person name="Gautier V."/>
            <person name="Ament-Velasquez S.L."/>
            <person name="Kruys A."/>
            <person name="Hutchinson M.I."/>
            <person name="Powell A.J."/>
            <person name="Barry K."/>
            <person name="Miller A.N."/>
            <person name="Grigoriev I.V."/>
            <person name="Debuchy R."/>
            <person name="Gladieux P."/>
            <person name="Hiltunen Thoren M."/>
            <person name="Johannesson H."/>
        </authorList>
    </citation>
    <scope>NUCLEOTIDE SEQUENCE</scope>
    <source>
        <strain evidence="2">CBS 990.96</strain>
    </source>
</reference>
<accession>A0AAN7BGC6</accession>
<evidence type="ECO:0000313" key="2">
    <source>
        <dbReference type="EMBL" id="KAK4220765.1"/>
    </source>
</evidence>
<dbReference type="Proteomes" id="UP001301958">
    <property type="component" value="Unassembled WGS sequence"/>
</dbReference>
<proteinExistence type="predicted"/>
<organism evidence="2 3">
    <name type="scientific">Podospora fimiseda</name>
    <dbReference type="NCBI Taxonomy" id="252190"/>
    <lineage>
        <taxon>Eukaryota</taxon>
        <taxon>Fungi</taxon>
        <taxon>Dikarya</taxon>
        <taxon>Ascomycota</taxon>
        <taxon>Pezizomycotina</taxon>
        <taxon>Sordariomycetes</taxon>
        <taxon>Sordariomycetidae</taxon>
        <taxon>Sordariales</taxon>
        <taxon>Podosporaceae</taxon>
        <taxon>Podospora</taxon>
    </lineage>
</organism>
<keyword evidence="3" id="KW-1185">Reference proteome</keyword>
<dbReference type="Pfam" id="PF06985">
    <property type="entry name" value="HET"/>
    <property type="match status" value="1"/>
</dbReference>
<dbReference type="AlphaFoldDB" id="A0AAN7BGC6"/>
<dbReference type="EMBL" id="MU865645">
    <property type="protein sequence ID" value="KAK4220765.1"/>
    <property type="molecule type" value="Genomic_DNA"/>
</dbReference>
<reference evidence="2" key="2">
    <citation type="submission" date="2023-05" db="EMBL/GenBank/DDBJ databases">
        <authorList>
            <consortium name="Lawrence Berkeley National Laboratory"/>
            <person name="Steindorff A."/>
            <person name="Hensen N."/>
            <person name="Bonometti L."/>
            <person name="Westerberg I."/>
            <person name="Brannstrom I.O."/>
            <person name="Guillou S."/>
            <person name="Cros-Aarteil S."/>
            <person name="Calhoun S."/>
            <person name="Haridas S."/>
            <person name="Kuo A."/>
            <person name="Mondo S."/>
            <person name="Pangilinan J."/>
            <person name="Riley R."/>
            <person name="Labutti K."/>
            <person name="Andreopoulos B."/>
            <person name="Lipzen A."/>
            <person name="Chen C."/>
            <person name="Yanf M."/>
            <person name="Daum C."/>
            <person name="Ng V."/>
            <person name="Clum A."/>
            <person name="Ohm R."/>
            <person name="Martin F."/>
            <person name="Silar P."/>
            <person name="Natvig D."/>
            <person name="Lalanne C."/>
            <person name="Gautier V."/>
            <person name="Ament-Velasquez S.L."/>
            <person name="Kruys A."/>
            <person name="Hutchinson M.I."/>
            <person name="Powell A.J."/>
            <person name="Barry K."/>
            <person name="Miller A.N."/>
            <person name="Grigoriev I.V."/>
            <person name="Debuchy R."/>
            <person name="Gladieux P."/>
            <person name="Thoren M.H."/>
            <person name="Johannesson H."/>
        </authorList>
    </citation>
    <scope>NUCLEOTIDE SEQUENCE</scope>
    <source>
        <strain evidence="2">CBS 990.96</strain>
    </source>
</reference>